<comment type="similarity">
    <text evidence="3">Belongs to the KHG/KDPG aldolase family.</text>
</comment>
<dbReference type="Proteomes" id="UP000095200">
    <property type="component" value="Unassembled WGS sequence"/>
</dbReference>
<keyword evidence="6" id="KW-0456">Lyase</keyword>
<protein>
    <recommendedName>
        <fullName evidence="5">2-dehydro-3-deoxy-phosphogluconate aldolase</fullName>
        <ecNumber evidence="5">4.1.2.14</ecNumber>
    </recommendedName>
</protein>
<dbReference type="InterPro" id="IPR031337">
    <property type="entry name" value="KDPG/KHG_AS_1"/>
</dbReference>
<name>A0A194ALE2_9BACT</name>
<dbReference type="STRING" id="1592317.DPF_2216"/>
<comment type="subunit">
    <text evidence="4">Homotrimer.</text>
</comment>
<comment type="catalytic activity">
    <reaction evidence="1">
        <text>2-dehydro-3-deoxy-6-phospho-D-gluconate = D-glyceraldehyde 3-phosphate + pyruvate</text>
        <dbReference type="Rhea" id="RHEA:17089"/>
        <dbReference type="ChEBI" id="CHEBI:15361"/>
        <dbReference type="ChEBI" id="CHEBI:57569"/>
        <dbReference type="ChEBI" id="CHEBI:59776"/>
        <dbReference type="EC" id="4.1.2.14"/>
    </reaction>
</comment>
<dbReference type="GO" id="GO:0008675">
    <property type="term" value="F:2-dehydro-3-deoxy-phosphogluconate aldolase activity"/>
    <property type="evidence" value="ECO:0007669"/>
    <property type="project" value="UniProtKB-EC"/>
</dbReference>
<dbReference type="PANTHER" id="PTHR30246">
    <property type="entry name" value="2-KETO-3-DEOXY-6-PHOSPHOGLUCONATE ALDOLASE"/>
    <property type="match status" value="1"/>
</dbReference>
<keyword evidence="8" id="KW-0119">Carbohydrate metabolism</keyword>
<evidence type="ECO:0000256" key="3">
    <source>
        <dbReference type="ARBA" id="ARBA00006906"/>
    </source>
</evidence>
<dbReference type="CDD" id="cd00452">
    <property type="entry name" value="KDPG_aldolase"/>
    <property type="match status" value="1"/>
</dbReference>
<comment type="pathway">
    <text evidence="2">Carbohydrate acid metabolism; 2-dehydro-3-deoxy-D-gluconate degradation; D-glyceraldehyde 3-phosphate and pyruvate from 2-dehydro-3-deoxy-D-gluconate: step 2/2.</text>
</comment>
<dbReference type="InterPro" id="IPR031338">
    <property type="entry name" value="KDPG/KHG_AS_2"/>
</dbReference>
<evidence type="ECO:0000256" key="5">
    <source>
        <dbReference type="ARBA" id="ARBA00013063"/>
    </source>
</evidence>
<evidence type="ECO:0000313" key="10">
    <source>
        <dbReference type="Proteomes" id="UP000095200"/>
    </source>
</evidence>
<organism evidence="9 10">
    <name type="scientific">Desulfoplanes formicivorans</name>
    <dbReference type="NCBI Taxonomy" id="1592317"/>
    <lineage>
        <taxon>Bacteria</taxon>
        <taxon>Pseudomonadati</taxon>
        <taxon>Thermodesulfobacteriota</taxon>
        <taxon>Desulfovibrionia</taxon>
        <taxon>Desulfovibrionales</taxon>
        <taxon>Desulfoplanaceae</taxon>
        <taxon>Desulfoplanes</taxon>
    </lineage>
</organism>
<dbReference type="InterPro" id="IPR000887">
    <property type="entry name" value="Aldlse_KDPG_KHG"/>
</dbReference>
<evidence type="ECO:0000256" key="1">
    <source>
        <dbReference type="ARBA" id="ARBA00000654"/>
    </source>
</evidence>
<dbReference type="EC" id="4.1.2.14" evidence="5"/>
<dbReference type="AlphaFoldDB" id="A0A194ALE2"/>
<evidence type="ECO:0000313" key="9">
    <source>
        <dbReference type="EMBL" id="GAU09489.1"/>
    </source>
</evidence>
<dbReference type="NCBIfam" id="TIGR01182">
    <property type="entry name" value="eda"/>
    <property type="match status" value="1"/>
</dbReference>
<sequence>MQNILKAIQTAGIFPVVEIERLEDALPVAKALRDGGIAAMEITLRTPVACEAIKAVRQAYPDMLVGAGTVLTPEQVDQVREAGARYIVTPGFNPSVVNYCVANDLLIIPGIDSPTGIELALEAGLSAVKFFPAESRGGIKGLASMAAPFKGRIRFLPLGGINPDNLISYAKNDCVLAVGGTWIAKRNYIDAGRFDQITRNAQEALARLHGFELLAAEVGTNNDQTGLALLQTLAKVFVPTPVPGLVPLAASKTEAGSLCIACNNIQRAAVWLESNGQNVGPIDPTTRSARMSATIGNLSIQLVEKP</sequence>
<reference evidence="10" key="1">
    <citation type="submission" date="2016-06" db="EMBL/GenBank/DDBJ databases">
        <title>Draft genome sequence of Desulfoplanes formicivorans strain Pf12B.</title>
        <authorList>
            <person name="Watanabe M."/>
            <person name="Kojima H."/>
            <person name="Fukui M."/>
        </authorList>
    </citation>
    <scope>NUCLEOTIDE SEQUENCE [LARGE SCALE GENOMIC DNA]</scope>
    <source>
        <strain evidence="10">Pf12B</strain>
    </source>
</reference>
<evidence type="ECO:0000256" key="2">
    <source>
        <dbReference type="ARBA" id="ARBA00004736"/>
    </source>
</evidence>
<dbReference type="PROSITE" id="PS00160">
    <property type="entry name" value="ALDOLASE_KDPG_KHG_2"/>
    <property type="match status" value="1"/>
</dbReference>
<dbReference type="PANTHER" id="PTHR30246:SF1">
    <property type="entry name" value="2-DEHYDRO-3-DEOXY-6-PHOSPHOGALACTONATE ALDOLASE-RELATED"/>
    <property type="match status" value="1"/>
</dbReference>
<dbReference type="InterPro" id="IPR013785">
    <property type="entry name" value="Aldolase_TIM"/>
</dbReference>
<dbReference type="OrthoDB" id="9805177at2"/>
<evidence type="ECO:0000256" key="4">
    <source>
        <dbReference type="ARBA" id="ARBA00011233"/>
    </source>
</evidence>
<dbReference type="RefSeq" id="WP_069859707.1">
    <property type="nucleotide sequence ID" value="NZ_BDFE01000017.1"/>
</dbReference>
<dbReference type="PROSITE" id="PS00159">
    <property type="entry name" value="ALDOLASE_KDPG_KHG_1"/>
    <property type="match status" value="1"/>
</dbReference>
<comment type="caution">
    <text evidence="9">The sequence shown here is derived from an EMBL/GenBank/DDBJ whole genome shotgun (WGS) entry which is preliminary data.</text>
</comment>
<keyword evidence="10" id="KW-1185">Reference proteome</keyword>
<proteinExistence type="inferred from homology"/>
<dbReference type="SUPFAM" id="SSF51569">
    <property type="entry name" value="Aldolase"/>
    <property type="match status" value="1"/>
</dbReference>
<keyword evidence="7" id="KW-0704">Schiff base</keyword>
<evidence type="ECO:0000256" key="6">
    <source>
        <dbReference type="ARBA" id="ARBA00023239"/>
    </source>
</evidence>
<dbReference type="Pfam" id="PF01081">
    <property type="entry name" value="Aldolase"/>
    <property type="match status" value="1"/>
</dbReference>
<accession>A0A194ALE2</accession>
<gene>
    <name evidence="9" type="ORF">DPF_2216</name>
</gene>
<dbReference type="Gene3D" id="3.20.20.70">
    <property type="entry name" value="Aldolase class I"/>
    <property type="match status" value="1"/>
</dbReference>
<evidence type="ECO:0000256" key="7">
    <source>
        <dbReference type="ARBA" id="ARBA00023270"/>
    </source>
</evidence>
<dbReference type="EMBL" id="BDFE01000017">
    <property type="protein sequence ID" value="GAU09489.1"/>
    <property type="molecule type" value="Genomic_DNA"/>
</dbReference>
<evidence type="ECO:0000256" key="8">
    <source>
        <dbReference type="ARBA" id="ARBA00023277"/>
    </source>
</evidence>